<proteinExistence type="predicted"/>
<feature type="compositionally biased region" description="Basic and acidic residues" evidence="1">
    <location>
        <begin position="511"/>
        <end position="533"/>
    </location>
</feature>
<feature type="compositionally biased region" description="Basic and acidic residues" evidence="1">
    <location>
        <begin position="623"/>
        <end position="634"/>
    </location>
</feature>
<feature type="region of interest" description="Disordered" evidence="1">
    <location>
        <begin position="255"/>
        <end position="279"/>
    </location>
</feature>
<feature type="compositionally biased region" description="Polar residues" evidence="1">
    <location>
        <begin position="15"/>
        <end position="24"/>
    </location>
</feature>
<feature type="compositionally biased region" description="Basic and acidic residues" evidence="1">
    <location>
        <begin position="169"/>
        <end position="191"/>
    </location>
</feature>
<dbReference type="Proteomes" id="UP000050424">
    <property type="component" value="Unassembled WGS sequence"/>
</dbReference>
<feature type="compositionally biased region" description="Polar residues" evidence="1">
    <location>
        <begin position="120"/>
        <end position="134"/>
    </location>
</feature>
<feature type="compositionally biased region" description="Basic and acidic residues" evidence="1">
    <location>
        <begin position="407"/>
        <end position="416"/>
    </location>
</feature>
<sequence>MPPAIIADSDEEDNSYSPPRSSQAPFPPDSLGPEVTRSFAPASHTSTSTNPSFFQNIYDEQNDAARENARGELLDLASGAALSSSEVTAPAPFQRTVTELIDPSSLTSISDPAVSKDPKTSSGKGMSDWTQVSTPGRKKAPTAMMDEVWDVPSSPERLQKRKVIKIRLKRQDVKSASRSAEKPNLNERDSPSIKQTRTNYDHQKDDDTSVSGRRKKRKIDTSHPSPQGSNEVDLVAIPFSTENEDAFPEPQQVAYSSMLPPTLPPTYPPTLPPTLPPILPPDNEASFYISAKPLTDTQKLQYQSVHFPSSDSHLHDALPPILQRDPLLLASSGSATNVNTPRSEEIGYSAVPLASIAPDAVQTTTGPSTQPRPESSPDIISVVETPAQLKEIKQRGRPRKSTSEMPKPGEEVREIEQAQNEKSPYSNNRSNDTESDYSESPVKPKETKQRGRPRKSISATPKRDKGVKEVEQLDKEESSFAYERAIDLESDYSESLAKSKEGKQRGRPKKNVSETLKRDEEVREVGEFDRKESLSINEGTNDPEPGYSEPSVKPKKPRGRPRKNAGGEGAAPTQPVAVHPGGGETSTKQKKKRGRPRKQDKLDMAEVPDDITPAAETKIGVEIPRDGSPEEHSDQTNTTPVPETILKETSPNTSIKTSAGTPDKDKLNCSDAPTTEKGAKSAAVTPVPKSAGPTRGVSTMTPSGKPIYRVGLSKRSRIAPLLKSLRK</sequence>
<feature type="compositionally biased region" description="Basic residues" evidence="1">
    <location>
        <begin position="159"/>
        <end position="168"/>
    </location>
</feature>
<reference evidence="2 3" key="1">
    <citation type="submission" date="2015-09" db="EMBL/GenBank/DDBJ databases">
        <title>Draft genome of a European isolate of the apple canker pathogen Neonectria ditissima.</title>
        <authorList>
            <person name="Gomez-Cortecero A."/>
            <person name="Harrison R.J."/>
            <person name="Armitage A.D."/>
        </authorList>
    </citation>
    <scope>NUCLEOTIDE SEQUENCE [LARGE SCALE GENOMIC DNA]</scope>
    <source>
        <strain evidence="2 3">R09/05</strain>
    </source>
</reference>
<feature type="compositionally biased region" description="Basic and acidic residues" evidence="1">
    <location>
        <begin position="461"/>
        <end position="478"/>
    </location>
</feature>
<evidence type="ECO:0000256" key="1">
    <source>
        <dbReference type="SAM" id="MobiDB-lite"/>
    </source>
</evidence>
<feature type="region of interest" description="Disordered" evidence="1">
    <location>
        <begin position="349"/>
        <end position="707"/>
    </location>
</feature>
<dbReference type="Pfam" id="PF02178">
    <property type="entry name" value="AT_hook"/>
    <property type="match status" value="5"/>
</dbReference>
<feature type="compositionally biased region" description="Polar residues" evidence="1">
    <location>
        <begin position="417"/>
        <end position="430"/>
    </location>
</feature>
<feature type="compositionally biased region" description="Basic residues" evidence="1">
    <location>
        <begin position="553"/>
        <end position="563"/>
    </location>
</feature>
<feature type="compositionally biased region" description="Pro residues" evidence="1">
    <location>
        <begin position="261"/>
        <end position="279"/>
    </location>
</feature>
<feature type="compositionally biased region" description="Polar residues" evidence="1">
    <location>
        <begin position="43"/>
        <end position="59"/>
    </location>
</feature>
<dbReference type="SMART" id="SM00384">
    <property type="entry name" value="AT_hook"/>
    <property type="match status" value="5"/>
</dbReference>
<evidence type="ECO:0000313" key="3">
    <source>
        <dbReference type="Proteomes" id="UP000050424"/>
    </source>
</evidence>
<dbReference type="OrthoDB" id="5404794at2759"/>
<feature type="compositionally biased region" description="Polar residues" evidence="1">
    <location>
        <begin position="635"/>
        <end position="660"/>
    </location>
</feature>
<gene>
    <name evidence="2" type="ORF">AK830_g7231</name>
</gene>
<feature type="compositionally biased region" description="Polar residues" evidence="1">
    <location>
        <begin position="361"/>
        <end position="373"/>
    </location>
</feature>
<dbReference type="InterPro" id="IPR017956">
    <property type="entry name" value="AT_hook_DNA-bd_motif"/>
</dbReference>
<protein>
    <recommendedName>
        <fullName evidence="4">AT hook domain-containing protein</fullName>
    </recommendedName>
</protein>
<feature type="region of interest" description="Disordered" evidence="1">
    <location>
        <begin position="102"/>
        <end position="233"/>
    </location>
</feature>
<feature type="region of interest" description="Disordered" evidence="1">
    <location>
        <begin position="1"/>
        <end position="70"/>
    </location>
</feature>
<keyword evidence="3" id="KW-1185">Reference proteome</keyword>
<comment type="caution">
    <text evidence="2">The sequence shown here is derived from an EMBL/GenBank/DDBJ whole genome shotgun (WGS) entry which is preliminary data.</text>
</comment>
<dbReference type="GO" id="GO:0003677">
    <property type="term" value="F:DNA binding"/>
    <property type="evidence" value="ECO:0007669"/>
    <property type="project" value="InterPro"/>
</dbReference>
<organism evidence="2 3">
    <name type="scientific">Neonectria ditissima</name>
    <dbReference type="NCBI Taxonomy" id="78410"/>
    <lineage>
        <taxon>Eukaryota</taxon>
        <taxon>Fungi</taxon>
        <taxon>Dikarya</taxon>
        <taxon>Ascomycota</taxon>
        <taxon>Pezizomycotina</taxon>
        <taxon>Sordariomycetes</taxon>
        <taxon>Hypocreomycetidae</taxon>
        <taxon>Hypocreales</taxon>
        <taxon>Nectriaceae</taxon>
        <taxon>Neonectria</taxon>
    </lineage>
</organism>
<evidence type="ECO:0000313" key="2">
    <source>
        <dbReference type="EMBL" id="KPM39320.1"/>
    </source>
</evidence>
<dbReference type="AlphaFoldDB" id="A0A0P7B040"/>
<dbReference type="EMBL" id="LKCW01000110">
    <property type="protein sequence ID" value="KPM39320.1"/>
    <property type="molecule type" value="Genomic_DNA"/>
</dbReference>
<dbReference type="PRINTS" id="PR00929">
    <property type="entry name" value="ATHOOK"/>
</dbReference>
<name>A0A0P7B040_9HYPO</name>
<evidence type="ECO:0008006" key="4">
    <source>
        <dbReference type="Google" id="ProtNLM"/>
    </source>
</evidence>
<accession>A0A0P7B040</accession>